<dbReference type="KEGG" id="rsi:Runsl_3632"/>
<sequence>MKPFPLFIFIFVFYSCSPSDSVFEKLDSSDTNITFVNKIEETEKDNVLNYEYFYNGGGVAAADFNNDGLTDLYFTANQGEDKLYLNKGNLTFEDVTETAGISWNGEWKTGVTVVDINRDGWQDIYVSVSGNIDRPELRRNKLYINNGALASEGKGGVRFTEKAAEYGLDLNTYTTQTAFFDYDNDGDLDAYVLNHNVKDFKRFDVGAVHFMRDSLAGHRLMRNDNGKFSDVSIQAGIKGNPIGFGLGISTADVNGDGFMDIYVSNDYIENDYLYINNGDGTFTDQIAEATNHVSYFSMGNDIGDVNNDLLPDIITMDMLPEDNKRQKLLFGPDKYEAYLSMLRNGLHNQTMRNMLQLNIGSARSREKITHFSEIGQLAGISNTDWSWSALLADYDNDGFQDLFITNGYLRDYTNNDFIKYYAEIGENNNQSVLEVIKKMPSTKTPNYIFRNNQNLTFSNKQTEWGFDTPVISNGAVYADLDNDGDLEIVTNNINEPAYVYKNLSSEAGKTNYLNIQLPSSKSITGTKIYAYSGELQQYRAFTPTHGYESSMLTPVHFGLGTHKTVDSLVVIWPDGKAQKVTNVASNQLLKLSYSPNATWSSPTAKPLFEETNSLVFEHKQMPVNDFSRQLLLPHMYSYQGPRMAKGDVNKDGLEDVYIGGGKGQPGELFLQQKGENGSSRFVLKEQAAFKQDELCTDTDAVFFDVDKDGDLDLYVTSGGYEYLPNDLMLQNRLYLNDGKGNFTKDVERLVPENFADSNVELIDFDRDGDMDLFVCGSAVPQEYPRFNPSRLYRNDGGKFTKVVNPEFENLGVLTDACVLDFDKDGYDDIVAVGEWTSLIRLKNDKGVFKKVSDALDKTTGFWQSIMAADFDNDGDKDLMVGNYGLNTQWKASPELPMSLNTDDFDGNGRLDPILSYFIQGKSYPAYSKDELSDQLVPLKKAYTSHESYASATTEEVLAIFKDKKPQKQEINMLATTYFVNNNGTIEPKNLPIEAQFAPVYAILSEDLNGDGFKDVLLAGNQTRGRVRMGNIDANYGQVFLNDKKGGFKYLPQSQSGLYIKGEVRGMLMVGNQLIVSKNSAKAMVYRKK</sequence>
<evidence type="ECO:0000256" key="1">
    <source>
        <dbReference type="ARBA" id="ARBA00022729"/>
    </source>
</evidence>
<evidence type="ECO:0000259" key="2">
    <source>
        <dbReference type="Pfam" id="PF07593"/>
    </source>
</evidence>
<dbReference type="EMBL" id="CP002859">
    <property type="protein sequence ID" value="AEI49990.1"/>
    <property type="molecule type" value="Genomic_DNA"/>
</dbReference>
<feature type="domain" description="ASPIC/UnbV" evidence="2">
    <location>
        <begin position="525"/>
        <end position="589"/>
    </location>
</feature>
<dbReference type="AlphaFoldDB" id="A0A7U3ZMK2"/>
<reference evidence="3 4" key="2">
    <citation type="journal article" date="2012" name="Stand. Genomic Sci.">
        <title>Complete genome sequence of the aquatic bacterium Runella slithyformis type strain (LSU 4(T)).</title>
        <authorList>
            <person name="Copeland A."/>
            <person name="Zhang X."/>
            <person name="Misra M."/>
            <person name="Lapidus A."/>
            <person name="Nolan M."/>
            <person name="Lucas S."/>
            <person name="Deshpande S."/>
            <person name="Cheng J.F."/>
            <person name="Tapia R."/>
            <person name="Goodwin L.A."/>
            <person name="Pitluck S."/>
            <person name="Liolios K."/>
            <person name="Pagani I."/>
            <person name="Ivanova N."/>
            <person name="Mikhailova N."/>
            <person name="Pati A."/>
            <person name="Chen A."/>
            <person name="Palaniappan K."/>
            <person name="Land M."/>
            <person name="Hauser L."/>
            <person name="Pan C."/>
            <person name="Jeffries C.D."/>
            <person name="Detter J.C."/>
            <person name="Brambilla E.M."/>
            <person name="Rohde M."/>
            <person name="Djao O.D."/>
            <person name="Goker M."/>
            <person name="Sikorski J."/>
            <person name="Tindall B.J."/>
            <person name="Woyke T."/>
            <person name="Bristow J."/>
            <person name="Eisen J.A."/>
            <person name="Markowitz V."/>
            <person name="Hugenholtz P."/>
            <person name="Kyrpides N.C."/>
            <person name="Klenk H.P."/>
            <person name="Mavromatis K."/>
        </authorList>
    </citation>
    <scope>NUCLEOTIDE SEQUENCE [LARGE SCALE GENOMIC DNA]</scope>
    <source>
        <strain evidence="4">ATCC 29530 / DSM 19594 / LMG 11500 / NCIMB 11436 / LSU 4</strain>
    </source>
</reference>
<dbReference type="RefSeq" id="WP_013929293.1">
    <property type="nucleotide sequence ID" value="NC_015703.1"/>
</dbReference>
<dbReference type="InterPro" id="IPR027039">
    <property type="entry name" value="Crtac1"/>
</dbReference>
<dbReference type="Pfam" id="PF13517">
    <property type="entry name" value="FG-GAP_3"/>
    <property type="match status" value="4"/>
</dbReference>
<evidence type="ECO:0000313" key="3">
    <source>
        <dbReference type="EMBL" id="AEI49990.1"/>
    </source>
</evidence>
<dbReference type="Gene3D" id="2.130.10.130">
    <property type="entry name" value="Integrin alpha, N-terminal"/>
    <property type="match status" value="3"/>
</dbReference>
<accession>A0A7U3ZMK2</accession>
<proteinExistence type="predicted"/>
<name>A0A7U3ZMK2_RUNSL</name>
<reference evidence="4" key="1">
    <citation type="submission" date="2011-06" db="EMBL/GenBank/DDBJ databases">
        <title>The complete genome of chromosome of Runella slithyformis DSM 19594.</title>
        <authorList>
            <consortium name="US DOE Joint Genome Institute (JGI-PGF)"/>
            <person name="Lucas S."/>
            <person name="Han J."/>
            <person name="Lapidus A."/>
            <person name="Bruce D."/>
            <person name="Goodwin L."/>
            <person name="Pitluck S."/>
            <person name="Peters L."/>
            <person name="Kyrpides N."/>
            <person name="Mavromatis K."/>
            <person name="Ivanova N."/>
            <person name="Ovchinnikova G."/>
            <person name="Zhang X."/>
            <person name="Misra M."/>
            <person name="Detter J.C."/>
            <person name="Tapia R."/>
            <person name="Han C."/>
            <person name="Land M."/>
            <person name="Hauser L."/>
            <person name="Markowitz V."/>
            <person name="Cheng J.-F."/>
            <person name="Hugenholtz P."/>
            <person name="Woyke T."/>
            <person name="Wu D."/>
            <person name="Tindall B."/>
            <person name="Faehrich R."/>
            <person name="Brambilla E."/>
            <person name="Klenk H.-P."/>
            <person name="Eisen J.A."/>
        </authorList>
    </citation>
    <scope>NUCLEOTIDE SEQUENCE [LARGE SCALE GENOMIC DNA]</scope>
    <source>
        <strain evidence="4">ATCC 29530 / DSM 19594 / LMG 11500 / NCIMB 11436 / LSU 4</strain>
    </source>
</reference>
<dbReference type="InterPro" id="IPR013517">
    <property type="entry name" value="FG-GAP"/>
</dbReference>
<protein>
    <submittedName>
        <fullName evidence="3">ASPIC/UnbV domain protein</fullName>
    </submittedName>
</protein>
<keyword evidence="4" id="KW-1185">Reference proteome</keyword>
<gene>
    <name evidence="3" type="ordered locus">Runsl_3632</name>
</gene>
<organism evidence="3 4">
    <name type="scientific">Runella slithyformis (strain ATCC 29530 / DSM 19594 / LMG 11500 / NCIMB 11436 / LSU 4)</name>
    <dbReference type="NCBI Taxonomy" id="761193"/>
    <lineage>
        <taxon>Bacteria</taxon>
        <taxon>Pseudomonadati</taxon>
        <taxon>Bacteroidota</taxon>
        <taxon>Cytophagia</taxon>
        <taxon>Cytophagales</taxon>
        <taxon>Spirosomataceae</taxon>
        <taxon>Runella</taxon>
    </lineage>
</organism>
<dbReference type="PROSITE" id="PS51257">
    <property type="entry name" value="PROKAR_LIPOPROTEIN"/>
    <property type="match status" value="1"/>
</dbReference>
<evidence type="ECO:0000313" key="4">
    <source>
        <dbReference type="Proteomes" id="UP000000493"/>
    </source>
</evidence>
<keyword evidence="1" id="KW-0732">Signal</keyword>
<dbReference type="Proteomes" id="UP000000493">
    <property type="component" value="Chromosome"/>
</dbReference>
<dbReference type="InterPro" id="IPR011519">
    <property type="entry name" value="UnbV_ASPIC"/>
</dbReference>
<dbReference type="PANTHER" id="PTHR16026">
    <property type="entry name" value="CARTILAGE ACIDIC PROTEIN 1"/>
    <property type="match status" value="1"/>
</dbReference>
<dbReference type="Pfam" id="PF07593">
    <property type="entry name" value="UnbV_ASPIC"/>
    <property type="match status" value="1"/>
</dbReference>
<dbReference type="PANTHER" id="PTHR16026:SF0">
    <property type="entry name" value="CARTILAGE ACIDIC PROTEIN 1"/>
    <property type="match status" value="1"/>
</dbReference>
<dbReference type="InterPro" id="IPR028994">
    <property type="entry name" value="Integrin_alpha_N"/>
</dbReference>
<dbReference type="SUPFAM" id="SSF69318">
    <property type="entry name" value="Integrin alpha N-terminal domain"/>
    <property type="match status" value="3"/>
</dbReference>